<reference evidence="2" key="1">
    <citation type="submission" date="2018-06" db="EMBL/GenBank/DDBJ databases">
        <authorList>
            <person name="Zhirakovskaya E."/>
        </authorList>
    </citation>
    <scope>NUCLEOTIDE SEQUENCE</scope>
</reference>
<dbReference type="PROSITE" id="PS51781">
    <property type="entry name" value="SH3B"/>
    <property type="match status" value="1"/>
</dbReference>
<feature type="domain" description="SH3b" evidence="1">
    <location>
        <begin position="132"/>
        <end position="196"/>
    </location>
</feature>
<organism evidence="2">
    <name type="scientific">hydrothermal vent metagenome</name>
    <dbReference type="NCBI Taxonomy" id="652676"/>
    <lineage>
        <taxon>unclassified sequences</taxon>
        <taxon>metagenomes</taxon>
        <taxon>ecological metagenomes</taxon>
    </lineage>
</organism>
<accession>A0A3B0RUC1</accession>
<dbReference type="EMBL" id="UOEG01000159">
    <property type="protein sequence ID" value="VAV97040.1"/>
    <property type="molecule type" value="Genomic_DNA"/>
</dbReference>
<dbReference type="Gene3D" id="2.30.30.40">
    <property type="entry name" value="SH3 Domains"/>
    <property type="match status" value="1"/>
</dbReference>
<evidence type="ECO:0000313" key="2">
    <source>
        <dbReference type="EMBL" id="VAV97040.1"/>
    </source>
</evidence>
<evidence type="ECO:0000259" key="1">
    <source>
        <dbReference type="PROSITE" id="PS51781"/>
    </source>
</evidence>
<dbReference type="AlphaFoldDB" id="A0A3B0RUC1"/>
<dbReference type="Pfam" id="PF08239">
    <property type="entry name" value="SH3_3"/>
    <property type="match status" value="1"/>
</dbReference>
<gene>
    <name evidence="2" type="ORF">MNBD_ALPHA07-641</name>
</gene>
<dbReference type="InterPro" id="IPR003646">
    <property type="entry name" value="SH3-like_bac-type"/>
</dbReference>
<proteinExistence type="predicted"/>
<protein>
    <recommendedName>
        <fullName evidence="1">SH3b domain-containing protein</fullName>
    </recommendedName>
</protein>
<name>A0A3B0RUC1_9ZZZZ</name>
<sequence>MKLFILITFTFLGWAFYVISGGADYAPRPGTLQARVVEEKTPPVRGLNDSAIHEDESTTASLADIDVSKGDGTQITLASVGKVGDDELAETAKTIEDTGTDLEKVAVLTLDTLDEDVAVVESVIVPETTQPGDIREVAGKVVNMRGGPGTSFERVGALTKGTEIEVLEDPGNGWIRLLVLETGEMGWIADWLVTAAN</sequence>